<organism evidence="2 3">
    <name type="scientific">Heyndrickxia vini</name>
    <dbReference type="NCBI Taxonomy" id="1476025"/>
    <lineage>
        <taxon>Bacteria</taxon>
        <taxon>Bacillati</taxon>
        <taxon>Bacillota</taxon>
        <taxon>Bacilli</taxon>
        <taxon>Bacillales</taxon>
        <taxon>Bacillaceae</taxon>
        <taxon>Heyndrickxia</taxon>
    </lineage>
</organism>
<dbReference type="Proteomes" id="UP000595691">
    <property type="component" value="Chromosome"/>
</dbReference>
<name>A0ABX7DY29_9BACI</name>
<dbReference type="CDD" id="cd10929">
    <property type="entry name" value="CE4_u5"/>
    <property type="match status" value="1"/>
</dbReference>
<dbReference type="RefSeq" id="WP_202776690.1">
    <property type="nucleotide sequence ID" value="NZ_CP065425.1"/>
</dbReference>
<proteinExistence type="predicted"/>
<protein>
    <submittedName>
        <fullName evidence="2">Polysaccharide deacetylase family protein</fullName>
    </submittedName>
</protein>
<evidence type="ECO:0000259" key="1">
    <source>
        <dbReference type="Pfam" id="PF01522"/>
    </source>
</evidence>
<dbReference type="Gene3D" id="3.20.20.370">
    <property type="entry name" value="Glycoside hydrolase/deacetylase"/>
    <property type="match status" value="1"/>
</dbReference>
<accession>A0ABX7DY29</accession>
<gene>
    <name evidence="2" type="ORF">I5776_12235</name>
</gene>
<reference evidence="2 3" key="1">
    <citation type="submission" date="2020-11" db="EMBL/GenBank/DDBJ databases">
        <title>Taxonomic evaluation of the Bacillus sporothermodurans group of bacteria based on whole genome sequences.</title>
        <authorList>
            <person name="Fiedler G."/>
            <person name="Herbstmann A.-D."/>
            <person name="Doll E."/>
            <person name="Wenning M."/>
            <person name="Brinks E."/>
            <person name="Kabisch J."/>
            <person name="Breitenwieser F."/>
            <person name="Lappann M."/>
            <person name="Boehnlein C."/>
            <person name="Franz C."/>
        </authorList>
    </citation>
    <scope>NUCLEOTIDE SEQUENCE [LARGE SCALE GENOMIC DNA]</scope>
    <source>
        <strain evidence="2 3">JCM 19841</strain>
    </source>
</reference>
<dbReference type="InterPro" id="IPR011330">
    <property type="entry name" value="Glyco_hydro/deAcase_b/a-brl"/>
</dbReference>
<dbReference type="SUPFAM" id="SSF88713">
    <property type="entry name" value="Glycoside hydrolase/deacetylase"/>
    <property type="match status" value="1"/>
</dbReference>
<dbReference type="Pfam" id="PF01522">
    <property type="entry name" value="Polysacc_deac_1"/>
    <property type="match status" value="1"/>
</dbReference>
<feature type="domain" description="NodB homology" evidence="1">
    <location>
        <begin position="47"/>
        <end position="195"/>
    </location>
</feature>
<keyword evidence="3" id="KW-1185">Reference proteome</keyword>
<evidence type="ECO:0000313" key="2">
    <source>
        <dbReference type="EMBL" id="QQZ07859.1"/>
    </source>
</evidence>
<evidence type="ECO:0000313" key="3">
    <source>
        <dbReference type="Proteomes" id="UP000595691"/>
    </source>
</evidence>
<sequence>MEYVKEKQGCKTLIDHGTLIISLDFELYWGVQDVMSLEQYQDNLLGVRQAVPEMLKLFQEHEIHATWATVGKLFFETKSQLLSSQPLLKPNYENSTFSGYRLINKIGESEKEDPFHYAHSLIEQILLVPHQEIGTHTFSHYYCLEAGQTAGEFAADVKKAIEIGNEKKINIKSIAFPRNQVNQDYLTICRENGLTSYRGNEVFPIYNASPFIESQYTYKRILRLVDSYVNITGHHIYSLDTLDTEPIVNLPSSRFLRPYNPKLKMLEKLRLKRINNSITKAAKQNKMYHLWWHPHNFGVNLEENLQFLSKILTHFSRMKRNYGMKSYNMAEASAIIIDTFRKTEIIQ</sequence>
<dbReference type="EMBL" id="CP065425">
    <property type="protein sequence ID" value="QQZ07859.1"/>
    <property type="molecule type" value="Genomic_DNA"/>
</dbReference>
<dbReference type="InterPro" id="IPR002509">
    <property type="entry name" value="NODB_dom"/>
</dbReference>